<evidence type="ECO:0000313" key="8">
    <source>
        <dbReference type="Proteomes" id="UP000184080"/>
    </source>
</evidence>
<dbReference type="InterPro" id="IPR010559">
    <property type="entry name" value="Sig_transdc_His_kin_internal"/>
</dbReference>
<dbReference type="Pfam" id="PF06580">
    <property type="entry name" value="His_kinase"/>
    <property type="match status" value="1"/>
</dbReference>
<keyword evidence="5" id="KW-0812">Transmembrane</keyword>
<dbReference type="InterPro" id="IPR050640">
    <property type="entry name" value="Bact_2-comp_sensor_kinase"/>
</dbReference>
<protein>
    <submittedName>
        <fullName evidence="7">Two-component system, sensor histidine kinase YesM</fullName>
    </submittedName>
</protein>
<accession>A0A1M6F3H5</accession>
<dbReference type="SMART" id="SM00304">
    <property type="entry name" value="HAMP"/>
    <property type="match status" value="1"/>
</dbReference>
<keyword evidence="5" id="KW-0472">Membrane</keyword>
<feature type="transmembrane region" description="Helical" evidence="5">
    <location>
        <begin position="12"/>
        <end position="31"/>
    </location>
</feature>
<dbReference type="Pfam" id="PF00672">
    <property type="entry name" value="HAMP"/>
    <property type="match status" value="1"/>
</dbReference>
<keyword evidence="3" id="KW-0808">Transferase</keyword>
<feature type="domain" description="HAMP" evidence="6">
    <location>
        <begin position="318"/>
        <end position="371"/>
    </location>
</feature>
<evidence type="ECO:0000259" key="6">
    <source>
        <dbReference type="PROSITE" id="PS50885"/>
    </source>
</evidence>
<gene>
    <name evidence="7" type="ORF">SAMN05444401_1797</name>
</gene>
<dbReference type="GO" id="GO:0016020">
    <property type="term" value="C:membrane"/>
    <property type="evidence" value="ECO:0007669"/>
    <property type="project" value="UniProtKB-SubCell"/>
</dbReference>
<dbReference type="Gene3D" id="3.30.565.10">
    <property type="entry name" value="Histidine kinase-like ATPase, C-terminal domain"/>
    <property type="match status" value="1"/>
</dbReference>
<dbReference type="EMBL" id="FQZO01000002">
    <property type="protein sequence ID" value="SHI92284.1"/>
    <property type="molecule type" value="Genomic_DNA"/>
</dbReference>
<dbReference type="CDD" id="cd06225">
    <property type="entry name" value="HAMP"/>
    <property type="match status" value="1"/>
</dbReference>
<keyword evidence="2" id="KW-0597">Phosphoprotein</keyword>
<dbReference type="Gene3D" id="6.10.340.10">
    <property type="match status" value="1"/>
</dbReference>
<evidence type="ECO:0000256" key="4">
    <source>
        <dbReference type="ARBA" id="ARBA00022777"/>
    </source>
</evidence>
<dbReference type="SUPFAM" id="SSF158472">
    <property type="entry name" value="HAMP domain-like"/>
    <property type="match status" value="1"/>
</dbReference>
<evidence type="ECO:0000256" key="2">
    <source>
        <dbReference type="ARBA" id="ARBA00022553"/>
    </source>
</evidence>
<dbReference type="STRING" id="1121298.SAMN05444401_1797"/>
<evidence type="ECO:0000256" key="3">
    <source>
        <dbReference type="ARBA" id="ARBA00022679"/>
    </source>
</evidence>
<evidence type="ECO:0000256" key="1">
    <source>
        <dbReference type="ARBA" id="ARBA00004370"/>
    </source>
</evidence>
<evidence type="ECO:0000313" key="7">
    <source>
        <dbReference type="EMBL" id="SHI92284.1"/>
    </source>
</evidence>
<dbReference type="InterPro" id="IPR003660">
    <property type="entry name" value="HAMP_dom"/>
</dbReference>
<dbReference type="Pfam" id="PF02518">
    <property type="entry name" value="HATPase_c"/>
    <property type="match status" value="1"/>
</dbReference>
<sequence length="590" mass="68756">MTKKKYMYKRIFALYFAVVTTAVVFLAAFSINRVNNTIKNQQLFLNKKIIEQTTEYIDRKYDNSRELLWRLYSTESWRDDLIYYVNNNQEKYLNHKLDTFYKSDKLYYMGLESYIKSAFGFSNGMKRISLYNYQDNSLSIFQENVALNIYENAINSKKGNIKDQFDEIMMSNLSKDGDSNKYINIMLDLKNPLNLNNIGKIIFTYDISDIKQVLSHYDESHSELLLIGGNDITFYDSSKVYQGDNYPYIDELKSKQMYYDNGNKYFGEVMDSKSEMKVVGIISQKDISYLNRSITWVIYALAGALAILVNTIIYTKLKTLELRTNNIVDSMEKLEKGDFNARIPIDKENDELSFISVRFNEMCDKLHDYVKEVYVSQIKQKKAEVMALQNQINPHFLFNTLESIRMKAISSGDREVGKMLYNMASLFRNMVKGDSIITIRQELEHCRMYLELFKFRYPGIFNYNIFCSEELYNNQVMKFSFQPLVENFIVHGMDIDRTDNYIEIALNDMGEEIEIVISDNGKGIESQRIEEINEKISKRENLGNSIGLVNVHERISMTYGANYGVKVDKSSTGGAKIIVNIPKLKEAKDE</sequence>
<keyword evidence="4 7" id="KW-0418">Kinase</keyword>
<dbReference type="GO" id="GO:0000155">
    <property type="term" value="F:phosphorelay sensor kinase activity"/>
    <property type="evidence" value="ECO:0007669"/>
    <property type="project" value="InterPro"/>
</dbReference>
<evidence type="ECO:0000256" key="5">
    <source>
        <dbReference type="SAM" id="Phobius"/>
    </source>
</evidence>
<dbReference type="PANTHER" id="PTHR34220:SF7">
    <property type="entry name" value="SENSOR HISTIDINE KINASE YPDA"/>
    <property type="match status" value="1"/>
</dbReference>
<keyword evidence="8" id="KW-1185">Reference proteome</keyword>
<organism evidence="7 8">
    <name type="scientific">Clostridium amylolyticum</name>
    <dbReference type="NCBI Taxonomy" id="1121298"/>
    <lineage>
        <taxon>Bacteria</taxon>
        <taxon>Bacillati</taxon>
        <taxon>Bacillota</taxon>
        <taxon>Clostridia</taxon>
        <taxon>Eubacteriales</taxon>
        <taxon>Clostridiaceae</taxon>
        <taxon>Clostridium</taxon>
    </lineage>
</organism>
<dbReference type="OrthoDB" id="9809348at2"/>
<keyword evidence="5" id="KW-1133">Transmembrane helix</keyword>
<dbReference type="PROSITE" id="PS50885">
    <property type="entry name" value="HAMP"/>
    <property type="match status" value="1"/>
</dbReference>
<reference evidence="7 8" key="1">
    <citation type="submission" date="2016-11" db="EMBL/GenBank/DDBJ databases">
        <authorList>
            <person name="Jaros S."/>
            <person name="Januszkiewicz K."/>
            <person name="Wedrychowicz H."/>
        </authorList>
    </citation>
    <scope>NUCLEOTIDE SEQUENCE [LARGE SCALE GENOMIC DNA]</scope>
    <source>
        <strain evidence="7 8">DSM 21864</strain>
    </source>
</reference>
<dbReference type="InterPro" id="IPR003594">
    <property type="entry name" value="HATPase_dom"/>
</dbReference>
<dbReference type="AlphaFoldDB" id="A0A1M6F3H5"/>
<comment type="subcellular location">
    <subcellularLocation>
        <location evidence="1">Membrane</location>
    </subcellularLocation>
</comment>
<dbReference type="SUPFAM" id="SSF55874">
    <property type="entry name" value="ATPase domain of HSP90 chaperone/DNA topoisomerase II/histidine kinase"/>
    <property type="match status" value="1"/>
</dbReference>
<proteinExistence type="predicted"/>
<dbReference type="Proteomes" id="UP000184080">
    <property type="component" value="Unassembled WGS sequence"/>
</dbReference>
<feature type="transmembrane region" description="Helical" evidence="5">
    <location>
        <begin position="296"/>
        <end position="315"/>
    </location>
</feature>
<dbReference type="InterPro" id="IPR036890">
    <property type="entry name" value="HATPase_C_sf"/>
</dbReference>
<dbReference type="RefSeq" id="WP_073005659.1">
    <property type="nucleotide sequence ID" value="NZ_FQZO01000002.1"/>
</dbReference>
<dbReference type="PANTHER" id="PTHR34220">
    <property type="entry name" value="SENSOR HISTIDINE KINASE YPDA"/>
    <property type="match status" value="1"/>
</dbReference>
<name>A0A1M6F3H5_9CLOT</name>